<dbReference type="NCBIfam" id="TIGR01876">
    <property type="entry name" value="cas_Cas5d"/>
    <property type="match status" value="1"/>
</dbReference>
<comment type="caution">
    <text evidence="3">The sequence shown here is derived from an EMBL/GenBank/DDBJ whole genome shotgun (WGS) entry which is preliminary data.</text>
</comment>
<evidence type="ECO:0000313" key="4">
    <source>
        <dbReference type="Proteomes" id="UP000612956"/>
    </source>
</evidence>
<dbReference type="GO" id="GO:0051607">
    <property type="term" value="P:defense response to virus"/>
    <property type="evidence" value="ECO:0007669"/>
    <property type="project" value="UniProtKB-UniRule"/>
</dbReference>
<dbReference type="AlphaFoldDB" id="A0A917QGF1"/>
<dbReference type="Pfam" id="PF09704">
    <property type="entry name" value="Cas_Cas5d"/>
    <property type="match status" value="1"/>
</dbReference>
<dbReference type="InterPro" id="IPR013422">
    <property type="entry name" value="CRISPR-assoc_prot_Cas5_N"/>
</dbReference>
<dbReference type="GO" id="GO:0016787">
    <property type="term" value="F:hydrolase activity"/>
    <property type="evidence" value="ECO:0007669"/>
    <property type="project" value="UniProtKB-KW"/>
</dbReference>
<dbReference type="EC" id="3.1.-.-" evidence="2"/>
<dbReference type="GO" id="GO:0004519">
    <property type="term" value="F:endonuclease activity"/>
    <property type="evidence" value="ECO:0007669"/>
    <property type="project" value="UniProtKB-UniRule"/>
</dbReference>
<accession>A0A917QGF1</accession>
<keyword evidence="4" id="KW-1185">Reference proteome</keyword>
<dbReference type="Proteomes" id="UP000612956">
    <property type="component" value="Unassembled WGS sequence"/>
</dbReference>
<reference evidence="3" key="2">
    <citation type="submission" date="2020-09" db="EMBL/GenBank/DDBJ databases">
        <authorList>
            <person name="Sun Q."/>
            <person name="Zhou Y."/>
        </authorList>
    </citation>
    <scope>NUCLEOTIDE SEQUENCE</scope>
    <source>
        <strain evidence="3">CGMCC 4.7278</strain>
    </source>
</reference>
<reference evidence="3" key="1">
    <citation type="journal article" date="2014" name="Int. J. Syst. Evol. Microbiol.">
        <title>Complete genome sequence of Corynebacterium casei LMG S-19264T (=DSM 44701T), isolated from a smear-ripened cheese.</title>
        <authorList>
            <consortium name="US DOE Joint Genome Institute (JGI-PGF)"/>
            <person name="Walter F."/>
            <person name="Albersmeier A."/>
            <person name="Kalinowski J."/>
            <person name="Ruckert C."/>
        </authorList>
    </citation>
    <scope>NUCLEOTIDE SEQUENCE</scope>
    <source>
        <strain evidence="3">CGMCC 4.7278</strain>
    </source>
</reference>
<dbReference type="GO" id="GO:0003723">
    <property type="term" value="F:RNA binding"/>
    <property type="evidence" value="ECO:0007669"/>
    <property type="project" value="UniProtKB-UniRule"/>
</dbReference>
<dbReference type="EMBL" id="BMMW01000002">
    <property type="protein sequence ID" value="GGK49220.1"/>
    <property type="molecule type" value="Genomic_DNA"/>
</dbReference>
<evidence type="ECO:0000313" key="3">
    <source>
        <dbReference type="EMBL" id="GGK49220.1"/>
    </source>
</evidence>
<dbReference type="InterPro" id="IPR021124">
    <property type="entry name" value="CRISPR-assoc_prot_Cas5"/>
</dbReference>
<dbReference type="Gene3D" id="3.30.70.2660">
    <property type="match status" value="1"/>
</dbReference>
<dbReference type="PIRSF" id="PIRSF029950">
    <property type="entry name" value="Cas_CT1134"/>
    <property type="match status" value="1"/>
</dbReference>
<keyword evidence="2" id="KW-0378">Hydrolase</keyword>
<organism evidence="3 4">
    <name type="scientific">Nocardia camponoti</name>
    <dbReference type="NCBI Taxonomy" id="1616106"/>
    <lineage>
        <taxon>Bacteria</taxon>
        <taxon>Bacillati</taxon>
        <taxon>Actinomycetota</taxon>
        <taxon>Actinomycetes</taxon>
        <taxon>Mycobacteriales</taxon>
        <taxon>Nocardiaceae</taxon>
        <taxon>Nocardia</taxon>
    </lineage>
</organism>
<gene>
    <name evidence="3" type="ORF">GCM10011591_20770</name>
</gene>
<evidence type="ECO:0000256" key="2">
    <source>
        <dbReference type="PIRNR" id="PIRNR029950"/>
    </source>
</evidence>
<sequence>MVALVVDVSGPAALFTRPELAVERVSYPLMTPTAAVGVLEAIYWKPEFRYRVTRIEVLKPIRQFSLRRNETTDLVSLDEAVRGRRRVDTASHRVQRNALCLRDVAYRINAHIDRRPHADKPEAAYRDQFRRRVARGQCFSRPYLGTREFPADFAEPGDAVPIDMSADFGLMLHGITHGPQGKSFTWFQAVLDHGVMEVPRHGIAVASAEVG</sequence>
<comment type="function">
    <text evidence="2">CRISPR (clustered regularly interspaced short palindromic repeat) is an adaptive immune system that provides protection against mobile genetic elements (viruses, transposable elements and conjugative plasmids). CRISPR clusters contain spacers, sequences complementary to antecedent mobile elements, and target invading nucleic acids. CRISPR clusters are transcribed and processed into CRISPR RNA (crRNA).</text>
</comment>
<dbReference type="NCBIfam" id="TIGR02593">
    <property type="entry name" value="CRISPR_cas5"/>
    <property type="match status" value="1"/>
</dbReference>
<keyword evidence="2" id="KW-0255">Endonuclease</keyword>
<dbReference type="GO" id="GO:0043571">
    <property type="term" value="P:maintenance of CRISPR repeat elements"/>
    <property type="evidence" value="ECO:0007669"/>
    <property type="project" value="UniProtKB-UniRule"/>
</dbReference>
<protein>
    <recommendedName>
        <fullName evidence="2">pre-crRNA processing endonuclease</fullName>
        <ecNumber evidence="2">3.1.-.-</ecNumber>
    </recommendedName>
</protein>
<proteinExistence type="inferred from homology"/>
<keyword evidence="2" id="KW-0540">Nuclease</keyword>
<keyword evidence="2" id="KW-0694">RNA-binding</keyword>
<dbReference type="InterPro" id="IPR010155">
    <property type="entry name" value="CRISPR-assoc_prot_Cas5d"/>
</dbReference>
<keyword evidence="1 2" id="KW-0051">Antiviral defense</keyword>
<name>A0A917QGF1_9NOCA</name>
<evidence type="ECO:0000256" key="1">
    <source>
        <dbReference type="ARBA" id="ARBA00023118"/>
    </source>
</evidence>
<dbReference type="RefSeq" id="WP_188828699.1">
    <property type="nucleotide sequence ID" value="NZ_BMMW01000002.1"/>
</dbReference>
<comment type="similarity">
    <text evidence="2">Belongs to the CRISPR-associated protein Cas5 family. Subtype I-C/Dvulg subfamily.</text>
</comment>